<keyword evidence="2" id="KW-0413">Isomerase</keyword>
<reference evidence="2 3" key="1">
    <citation type="submission" date="2020-08" db="EMBL/GenBank/DDBJ databases">
        <title>Genomic Encyclopedia of Type Strains, Phase IV (KMG-IV): sequencing the most valuable type-strain genomes for metagenomic binning, comparative biology and taxonomic classification.</title>
        <authorList>
            <person name="Goeker M."/>
        </authorList>
    </citation>
    <scope>NUCLEOTIDE SEQUENCE [LARGE SCALE GENOMIC DNA]</scope>
    <source>
        <strain evidence="2 3">DSM 26287</strain>
    </source>
</reference>
<dbReference type="Proteomes" id="UP000537141">
    <property type="component" value="Unassembled WGS sequence"/>
</dbReference>
<dbReference type="Gene3D" id="3.30.65.10">
    <property type="entry name" value="Bacterial Topoisomerase I, domain 1"/>
    <property type="match status" value="3"/>
</dbReference>
<dbReference type="GO" id="GO:0003917">
    <property type="term" value="F:DNA topoisomerase type I (single strand cut, ATP-independent) activity"/>
    <property type="evidence" value="ECO:0007669"/>
    <property type="project" value="InterPro"/>
</dbReference>
<dbReference type="PANTHER" id="PTHR42785:SF1">
    <property type="entry name" value="DNA TOPOISOMERASE"/>
    <property type="match status" value="1"/>
</dbReference>
<dbReference type="GO" id="GO:0006265">
    <property type="term" value="P:DNA topological change"/>
    <property type="evidence" value="ECO:0007669"/>
    <property type="project" value="InterPro"/>
</dbReference>
<dbReference type="PANTHER" id="PTHR42785">
    <property type="entry name" value="DNA TOPOISOMERASE, TYPE IA, CORE"/>
    <property type="match status" value="1"/>
</dbReference>
<keyword evidence="3" id="KW-1185">Reference proteome</keyword>
<dbReference type="Pfam" id="PF01396">
    <property type="entry name" value="Zn_ribbon_Top1"/>
    <property type="match status" value="3"/>
</dbReference>
<evidence type="ECO:0000259" key="1">
    <source>
        <dbReference type="Pfam" id="PF01396"/>
    </source>
</evidence>
<dbReference type="EMBL" id="JACHHU010000015">
    <property type="protein sequence ID" value="MBB6543543.1"/>
    <property type="molecule type" value="Genomic_DNA"/>
</dbReference>
<accession>A0A7X0NHI2</accession>
<dbReference type="AlphaFoldDB" id="A0A7X0NHI2"/>
<comment type="caution">
    <text evidence="2">The sequence shown here is derived from an EMBL/GenBank/DDBJ whole genome shotgun (WGS) entry which is preliminary data.</text>
</comment>
<gene>
    <name evidence="2" type="ORF">HNQ55_002064</name>
</gene>
<feature type="domain" description="DNA topoisomerase type IA zn finger" evidence="1">
    <location>
        <begin position="21"/>
        <end position="55"/>
    </location>
</feature>
<feature type="domain" description="DNA topoisomerase type IA zn finger" evidence="1">
    <location>
        <begin position="111"/>
        <end position="148"/>
    </location>
</feature>
<dbReference type="InterPro" id="IPR013498">
    <property type="entry name" value="Topo_IA_Znf"/>
</dbReference>
<proteinExistence type="predicted"/>
<feature type="domain" description="DNA topoisomerase type IA zn finger" evidence="1">
    <location>
        <begin position="69"/>
        <end position="102"/>
    </location>
</feature>
<protein>
    <submittedName>
        <fullName evidence="2">Putative DNA topoisomerase</fullName>
    </submittedName>
</protein>
<evidence type="ECO:0000313" key="2">
    <source>
        <dbReference type="EMBL" id="MBB6543543.1"/>
    </source>
</evidence>
<sequence length="185" mass="20968">MSKPDDKLFSQHEHALEKEYELCPLCGNELVIKNSKAGAFFGCSTYPSCEYTRPVVEHERVEDKILMGSECPKCQSQLAVKQGRYGMFIGCSNFPQCRHIEETHHHEDAGVACPKCTKGQLIERTNRYGKTFYSCEQYPKCKFIVNNQPVKGVCQQCGFSLLLKRQMAAGEKLQCAQKKCGHFQS</sequence>
<evidence type="ECO:0000313" key="3">
    <source>
        <dbReference type="Proteomes" id="UP000537141"/>
    </source>
</evidence>
<dbReference type="SUPFAM" id="SSF57783">
    <property type="entry name" value="Zinc beta-ribbon"/>
    <property type="match status" value="2"/>
</dbReference>
<dbReference type="RefSeq" id="WP_184424327.1">
    <property type="nucleotide sequence ID" value="NZ_AP027362.1"/>
</dbReference>
<dbReference type="GO" id="GO:0003677">
    <property type="term" value="F:DNA binding"/>
    <property type="evidence" value="ECO:0007669"/>
    <property type="project" value="InterPro"/>
</dbReference>
<dbReference type="InterPro" id="IPR000380">
    <property type="entry name" value="Topo_IA"/>
</dbReference>
<organism evidence="2 3">
    <name type="scientific">Thalassotalea piscium</name>
    <dbReference type="NCBI Taxonomy" id="1230533"/>
    <lineage>
        <taxon>Bacteria</taxon>
        <taxon>Pseudomonadati</taxon>
        <taxon>Pseudomonadota</taxon>
        <taxon>Gammaproteobacteria</taxon>
        <taxon>Alteromonadales</taxon>
        <taxon>Colwelliaceae</taxon>
        <taxon>Thalassotalea</taxon>
    </lineage>
</organism>
<name>A0A7X0NHI2_9GAMM</name>
<dbReference type="GO" id="GO:0005694">
    <property type="term" value="C:chromosome"/>
    <property type="evidence" value="ECO:0007669"/>
    <property type="project" value="InterPro"/>
</dbReference>